<accession>A0ACC0LEH9</accession>
<reference evidence="1" key="1">
    <citation type="submission" date="2022-02" db="EMBL/GenBank/DDBJ databases">
        <title>Plant Genome Project.</title>
        <authorList>
            <person name="Zhang R.-G."/>
        </authorList>
    </citation>
    <scope>NUCLEOTIDE SEQUENCE</scope>
    <source>
        <strain evidence="1">AT1</strain>
    </source>
</reference>
<keyword evidence="2" id="KW-1185">Reference proteome</keyword>
<comment type="caution">
    <text evidence="1">The sequence shown here is derived from an EMBL/GenBank/DDBJ whole genome shotgun (WGS) entry which is preliminary data.</text>
</comment>
<gene>
    <name evidence="1" type="ORF">RHMOL_Rhmol12G0044900</name>
</gene>
<dbReference type="EMBL" id="CM046399">
    <property type="protein sequence ID" value="KAI8527030.1"/>
    <property type="molecule type" value="Genomic_DNA"/>
</dbReference>
<evidence type="ECO:0000313" key="1">
    <source>
        <dbReference type="EMBL" id="KAI8527030.1"/>
    </source>
</evidence>
<protein>
    <submittedName>
        <fullName evidence="1">Uncharacterized protein</fullName>
    </submittedName>
</protein>
<sequence>MEEWKNKEDWNALELEEVEVQNVELRVKMEEVEAQNAELRVKMGRGRSKEYEFERINGWQVAAGIFFLKI</sequence>
<evidence type="ECO:0000313" key="2">
    <source>
        <dbReference type="Proteomes" id="UP001062846"/>
    </source>
</evidence>
<proteinExistence type="predicted"/>
<name>A0ACC0LEH9_RHOML</name>
<dbReference type="Proteomes" id="UP001062846">
    <property type="component" value="Chromosome 12"/>
</dbReference>
<organism evidence="1 2">
    <name type="scientific">Rhododendron molle</name>
    <name type="common">Chinese azalea</name>
    <name type="synonym">Azalea mollis</name>
    <dbReference type="NCBI Taxonomy" id="49168"/>
    <lineage>
        <taxon>Eukaryota</taxon>
        <taxon>Viridiplantae</taxon>
        <taxon>Streptophyta</taxon>
        <taxon>Embryophyta</taxon>
        <taxon>Tracheophyta</taxon>
        <taxon>Spermatophyta</taxon>
        <taxon>Magnoliopsida</taxon>
        <taxon>eudicotyledons</taxon>
        <taxon>Gunneridae</taxon>
        <taxon>Pentapetalae</taxon>
        <taxon>asterids</taxon>
        <taxon>Ericales</taxon>
        <taxon>Ericaceae</taxon>
        <taxon>Ericoideae</taxon>
        <taxon>Rhodoreae</taxon>
        <taxon>Rhododendron</taxon>
    </lineage>
</organism>